<dbReference type="PANTHER" id="PTHR46857:SF2">
    <property type="entry name" value="F-BOX ONLY PROTEIN 16"/>
    <property type="match status" value="1"/>
</dbReference>
<feature type="region of interest" description="Disordered" evidence="1">
    <location>
        <begin position="96"/>
        <end position="120"/>
    </location>
</feature>
<dbReference type="EMBL" id="JAHRIN010063523">
    <property type="protein sequence ID" value="MEQ2213819.1"/>
    <property type="molecule type" value="Genomic_DNA"/>
</dbReference>
<feature type="compositionally biased region" description="Polar residues" evidence="1">
    <location>
        <begin position="43"/>
        <end position="55"/>
    </location>
</feature>
<dbReference type="PANTHER" id="PTHR46857">
    <property type="entry name" value="EPITHELIAL CELL-TRANSFORMING SEQUENCE 2 ONCOGENE-LIKE"/>
    <property type="match status" value="1"/>
</dbReference>
<accession>A0ABV0S039</accession>
<organism evidence="2 3">
    <name type="scientific">Xenoophorus captivus</name>
    <dbReference type="NCBI Taxonomy" id="1517983"/>
    <lineage>
        <taxon>Eukaryota</taxon>
        <taxon>Metazoa</taxon>
        <taxon>Chordata</taxon>
        <taxon>Craniata</taxon>
        <taxon>Vertebrata</taxon>
        <taxon>Euteleostomi</taxon>
        <taxon>Actinopterygii</taxon>
        <taxon>Neopterygii</taxon>
        <taxon>Teleostei</taxon>
        <taxon>Neoteleostei</taxon>
        <taxon>Acanthomorphata</taxon>
        <taxon>Ovalentaria</taxon>
        <taxon>Atherinomorphae</taxon>
        <taxon>Cyprinodontiformes</taxon>
        <taxon>Goodeidae</taxon>
        <taxon>Xenoophorus</taxon>
    </lineage>
</organism>
<dbReference type="InterPro" id="IPR052805">
    <property type="entry name" value="GEF_Ubiquitin-Prot_Reg"/>
</dbReference>
<proteinExistence type="predicted"/>
<name>A0ABV0S039_9TELE</name>
<evidence type="ECO:0000256" key="1">
    <source>
        <dbReference type="SAM" id="MobiDB-lite"/>
    </source>
</evidence>
<evidence type="ECO:0000313" key="3">
    <source>
        <dbReference type="Proteomes" id="UP001434883"/>
    </source>
</evidence>
<feature type="non-terminal residue" evidence="2">
    <location>
        <position position="140"/>
    </location>
</feature>
<evidence type="ECO:0000313" key="2">
    <source>
        <dbReference type="EMBL" id="MEQ2213819.1"/>
    </source>
</evidence>
<feature type="non-terminal residue" evidence="2">
    <location>
        <position position="1"/>
    </location>
</feature>
<reference evidence="2 3" key="1">
    <citation type="submission" date="2021-06" db="EMBL/GenBank/DDBJ databases">
        <authorList>
            <person name="Palmer J.M."/>
        </authorList>
    </citation>
    <scope>NUCLEOTIDE SEQUENCE [LARGE SCALE GENOMIC DNA]</scope>
    <source>
        <strain evidence="2 3">XC_2019</strain>
        <tissue evidence="2">Muscle</tissue>
    </source>
</reference>
<sequence length="140" mass="15908">LRLRMLQTLSMPKEPEVPEASAVNGGYKEQPELAYNSKGRPVSSIQPPAASSRSGLKTENKAKALPPWRESDRHPKDTIRFNYLDNLDPMEQALREHRRSKASTCHYGATQSDEGKRKTLSEASYKLRKAKSLMFLRTQH</sequence>
<feature type="region of interest" description="Disordered" evidence="1">
    <location>
        <begin position="1"/>
        <end position="76"/>
    </location>
</feature>
<keyword evidence="3" id="KW-1185">Reference proteome</keyword>
<gene>
    <name evidence="2" type="ORF">XENOCAPTIV_021508</name>
</gene>
<dbReference type="Proteomes" id="UP001434883">
    <property type="component" value="Unassembled WGS sequence"/>
</dbReference>
<comment type="caution">
    <text evidence="2">The sequence shown here is derived from an EMBL/GenBank/DDBJ whole genome shotgun (WGS) entry which is preliminary data.</text>
</comment>
<protein>
    <submittedName>
        <fullName evidence="2">Uncharacterized protein</fullName>
    </submittedName>
</protein>